<dbReference type="Gramene" id="KMS96726">
    <property type="protein sequence ID" value="KMS96726"/>
    <property type="gene ID" value="BVRB_8g200310"/>
</dbReference>
<name>A0A7G2RMB4_BETVV</name>
<protein>
    <recommendedName>
        <fullName evidence="1">DUF3615 domain-containing protein</fullName>
    </recommendedName>
</protein>
<gene>
    <name evidence="2" type="ORF">BVRB_8g200310</name>
</gene>
<organism evidence="2 3">
    <name type="scientific">Beta vulgaris subsp. vulgaris</name>
    <name type="common">Beet</name>
    <dbReference type="NCBI Taxonomy" id="3555"/>
    <lineage>
        <taxon>Eukaryota</taxon>
        <taxon>Viridiplantae</taxon>
        <taxon>Streptophyta</taxon>
        <taxon>Embryophyta</taxon>
        <taxon>Tracheophyta</taxon>
        <taxon>Spermatophyta</taxon>
        <taxon>Magnoliopsida</taxon>
        <taxon>eudicotyledons</taxon>
        <taxon>Gunneridae</taxon>
        <taxon>Pentapetalae</taxon>
        <taxon>Caryophyllales</taxon>
        <taxon>Chenopodiaceae</taxon>
        <taxon>Betoideae</taxon>
        <taxon>Beta</taxon>
    </lineage>
</organism>
<keyword evidence="3" id="KW-1185">Reference proteome</keyword>
<dbReference type="EMBL" id="KQ090362">
    <property type="protein sequence ID" value="KMS96726.1"/>
    <property type="molecule type" value="Genomic_DNA"/>
</dbReference>
<feature type="domain" description="DUF3615" evidence="1">
    <location>
        <begin position="65"/>
        <end position="140"/>
    </location>
</feature>
<dbReference type="Proteomes" id="UP000035740">
    <property type="component" value="Unassembled WGS sequence"/>
</dbReference>
<evidence type="ECO:0000313" key="2">
    <source>
        <dbReference type="EMBL" id="KMS96726.1"/>
    </source>
</evidence>
<sequence length="152" mass="16769">MVVEEDLFAQEIGNEAMKVATSLENVYEKFFSTACGKVTKEICECPLLKVIVCGQCKCVIEAKIRGGTEYELVEPVSSLSFVTTSFKLHYHANFKAKSKNDMEAKPELFFVELVSEKPESQVALCTCLGPSDSESGWCCSLVHGIPKNLMSL</sequence>
<evidence type="ECO:0000259" key="1">
    <source>
        <dbReference type="Pfam" id="PF12274"/>
    </source>
</evidence>
<accession>A0A7G2RMB4</accession>
<dbReference type="InterPro" id="IPR022059">
    <property type="entry name" value="DUF3615"/>
</dbReference>
<comment type="caution">
    <text evidence="2">The sequence shown here is derived from an EMBL/GenBank/DDBJ whole genome shotgun (WGS) entry which is preliminary data.</text>
</comment>
<dbReference type="AlphaFoldDB" id="A0A7G2RMB4"/>
<proteinExistence type="predicted"/>
<dbReference type="Pfam" id="PF12274">
    <property type="entry name" value="DUF3615"/>
    <property type="match status" value="1"/>
</dbReference>
<evidence type="ECO:0000313" key="3">
    <source>
        <dbReference type="Proteomes" id="UP000035740"/>
    </source>
</evidence>
<reference evidence="2 3" key="1">
    <citation type="journal article" date="2014" name="Nature">
        <title>The genome of the recently domesticated crop plant sugar beet (Beta vulgaris).</title>
        <authorList>
            <person name="Dohm J.C."/>
            <person name="Minoche A.E."/>
            <person name="Holtgrawe D."/>
            <person name="Capella-Gutierrez S."/>
            <person name="Zakrzewski F."/>
            <person name="Tafer H."/>
            <person name="Rupp O."/>
            <person name="Sorensen T.R."/>
            <person name="Stracke R."/>
            <person name="Reinhardt R."/>
            <person name="Goesmann A."/>
            <person name="Kraft T."/>
            <person name="Schulz B."/>
            <person name="Stadler P.F."/>
            <person name="Schmidt T."/>
            <person name="Gabaldon T."/>
            <person name="Lehrach H."/>
            <person name="Weisshaar B."/>
            <person name="Himmelbauer H."/>
        </authorList>
    </citation>
    <scope>NUCLEOTIDE SEQUENCE [LARGE SCALE GENOMIC DNA]</scope>
    <source>
        <tissue evidence="2">Taproot</tissue>
    </source>
</reference>